<dbReference type="Gene3D" id="3.40.50.300">
    <property type="entry name" value="P-loop containing nucleotide triphosphate hydrolases"/>
    <property type="match status" value="1"/>
</dbReference>
<dbReference type="GeneID" id="93075132"/>
<dbReference type="eggNOG" id="COG3410">
    <property type="taxonomic scope" value="Bacteria"/>
</dbReference>
<protein>
    <recommendedName>
        <fullName evidence="1">Schlafen group 3-like DNA/RNA helicase domain-containing protein</fullName>
    </recommendedName>
</protein>
<dbReference type="KEGG" id="cpae:CPAST_c30130"/>
<accession>A0A0H3J6K5</accession>
<dbReference type="InterPro" id="IPR018647">
    <property type="entry name" value="SLFN_3-like_DNA/RNA_helicase"/>
</dbReference>
<dbReference type="Proteomes" id="UP000028042">
    <property type="component" value="Unassembled WGS sequence"/>
</dbReference>
<feature type="domain" description="Schlafen group 3-like DNA/RNA helicase" evidence="1">
    <location>
        <begin position="43"/>
        <end position="389"/>
    </location>
</feature>
<proteinExistence type="predicted"/>
<reference evidence="2 5" key="1">
    <citation type="journal article" date="2015" name="Genome Announc.">
        <title>Complete Genome Sequence of the Nitrogen-Fixing and Solvent-Producing Clostridium pasteurianum DSM 525.</title>
        <authorList>
            <person name="Poehlein A."/>
            <person name="Grosse-Honebrink A."/>
            <person name="Zhang Y."/>
            <person name="Minton N.P."/>
            <person name="Daniel R."/>
        </authorList>
    </citation>
    <scope>NUCLEOTIDE SEQUENCE [LARGE SCALE GENOMIC DNA]</scope>
    <source>
        <strain evidence="2">DSM 525</strain>
        <strain evidence="5">DSM 525 / ATCC 6013</strain>
    </source>
</reference>
<dbReference type="Pfam" id="PF09848">
    <property type="entry name" value="SLFN-g3_helicase"/>
    <property type="match status" value="1"/>
</dbReference>
<dbReference type="SUPFAM" id="SSF52540">
    <property type="entry name" value="P-loop containing nucleoside triphosphate hydrolases"/>
    <property type="match status" value="1"/>
</dbReference>
<gene>
    <name evidence="2" type="ORF">CLPA_c30130</name>
    <name evidence="3" type="ORF">CP6013_00172</name>
</gene>
<dbReference type="InterPro" id="IPR027417">
    <property type="entry name" value="P-loop_NTPase"/>
</dbReference>
<reference evidence="3 4" key="3">
    <citation type="journal article" name="Genome Announc.">
        <title>Improved Draft Genome Sequence of Clostridium pasteurianum Strain ATCC 6013 (DSM 525) Using a Hybrid Next-Generation Sequencing Approach.</title>
        <authorList>
            <person name="Pyne M.E."/>
            <person name="Utturkar S."/>
            <person name="Brown S.D."/>
            <person name="Moo-Young M."/>
            <person name="Chung D.A."/>
            <person name="Chou C.P."/>
        </authorList>
    </citation>
    <scope>NUCLEOTIDE SEQUENCE [LARGE SCALE GENOMIC DNA]</scope>
    <source>
        <strain evidence="3 4">ATCC 6013</strain>
    </source>
</reference>
<dbReference type="KEGG" id="cpat:CLPA_c30130"/>
<evidence type="ECO:0000259" key="1">
    <source>
        <dbReference type="Pfam" id="PF09848"/>
    </source>
</evidence>
<name>A0A0H3J6K5_CLOPA</name>
<dbReference type="RefSeq" id="WP_003445328.1">
    <property type="nucleotide sequence ID" value="NZ_ANZB01000007.1"/>
</dbReference>
<dbReference type="PATRIC" id="fig|1262449.3.peg.2274"/>
<evidence type="ECO:0000313" key="3">
    <source>
        <dbReference type="EMBL" id="KRU10925.1"/>
    </source>
</evidence>
<sequence length="408" mass="47591">MKDIISNDSLYKLDPYKKLTEEQEKLKEHIFKFCYNHLKDEHAIFLINGAAGTGKSLLLSSIFNNLQNISRSDSSNALYDTNNYLLVNHPEMLKLYKEIAGKAPNLLKKNFERPTTFINRMAKNNTRADIVLIDEAHLLLTKKDPYNHFNQDNQLEEIIKHSHIVILVFDENQVLKFKSYWKNEKIHSFLKTIPSEFYRLTNQIRVQADENIYEWIDAFSKGILKPLPTKQIFDFRIFDNANEMYKLIKNQNSKYGLCRMLATYDFPYKLDGKDYYVTTDTFKLRWDRNKPHDQKPWAERPDTINEVGSVYTIQGFDLNYSGIILGPSVSYNFEKDKIVINPDKYEDSAAYMGSSKIDYPTEAKCKIILNSINVLMTRARKGMYIHAADINLRKKLLSLIKSAVTNIT</sequence>
<reference evidence="3" key="2">
    <citation type="submission" date="2015-10" db="EMBL/GenBank/DDBJ databases">
        <title>Improved Draft Genome Sequence of Clostridium pasteurianum Strain ATCC 6013 (DSM 525) Using a Hybrid Next-Generation Sequencing Approach.</title>
        <authorList>
            <person name="Pyne M.E."/>
            <person name="Utturkar S.M."/>
            <person name="Brown S.D."/>
            <person name="Moo-Young M."/>
            <person name="Chung D.A."/>
            <person name="Chou P.C."/>
        </authorList>
    </citation>
    <scope>NUCLEOTIDE SEQUENCE</scope>
    <source>
        <strain evidence="3">ATCC 6013</strain>
    </source>
</reference>
<dbReference type="Proteomes" id="UP000030905">
    <property type="component" value="Chromosome"/>
</dbReference>
<evidence type="ECO:0000313" key="2">
    <source>
        <dbReference type="EMBL" id="AJA53067.1"/>
    </source>
</evidence>
<keyword evidence="5" id="KW-1185">Reference proteome</keyword>
<evidence type="ECO:0000313" key="4">
    <source>
        <dbReference type="Proteomes" id="UP000028042"/>
    </source>
</evidence>
<dbReference type="EMBL" id="CP009268">
    <property type="protein sequence ID" value="AJA53067.1"/>
    <property type="molecule type" value="Genomic_DNA"/>
</dbReference>
<evidence type="ECO:0000313" key="5">
    <source>
        <dbReference type="Proteomes" id="UP000030905"/>
    </source>
</evidence>
<organism evidence="2 5">
    <name type="scientific">Clostridium pasteurianum DSM 525 = ATCC 6013</name>
    <dbReference type="NCBI Taxonomy" id="1262449"/>
    <lineage>
        <taxon>Bacteria</taxon>
        <taxon>Bacillati</taxon>
        <taxon>Bacillota</taxon>
        <taxon>Clostridia</taxon>
        <taxon>Eubacteriales</taxon>
        <taxon>Clostridiaceae</taxon>
        <taxon>Clostridium</taxon>
    </lineage>
</organism>
<dbReference type="AlphaFoldDB" id="A0A0H3J6K5"/>
<dbReference type="EMBL" id="JPGY02000001">
    <property type="protein sequence ID" value="KRU10925.1"/>
    <property type="molecule type" value="Genomic_DNA"/>
</dbReference>